<dbReference type="InterPro" id="IPR006059">
    <property type="entry name" value="SBP"/>
</dbReference>
<protein>
    <submittedName>
        <fullName evidence="2">Extracellular solute-binding protein</fullName>
    </submittedName>
</protein>
<dbReference type="InterPro" id="IPR050490">
    <property type="entry name" value="Bact_solute-bd_prot1"/>
</dbReference>
<keyword evidence="3" id="KW-1185">Reference proteome</keyword>
<dbReference type="Pfam" id="PF01547">
    <property type="entry name" value="SBP_bac_1"/>
    <property type="match status" value="1"/>
</dbReference>
<accession>A0ABV6VZU1</accession>
<evidence type="ECO:0000313" key="2">
    <source>
        <dbReference type="EMBL" id="MFC1419106.1"/>
    </source>
</evidence>
<keyword evidence="1" id="KW-0732">Signal</keyword>
<name>A0ABV6VZU1_9ACTN</name>
<feature type="chain" id="PRO_5046633908" evidence="1">
    <location>
        <begin position="32"/>
        <end position="451"/>
    </location>
</feature>
<dbReference type="EMBL" id="JBHFAB010000016">
    <property type="protein sequence ID" value="MFC1419106.1"/>
    <property type="molecule type" value="Genomic_DNA"/>
</dbReference>
<evidence type="ECO:0000313" key="3">
    <source>
        <dbReference type="Proteomes" id="UP001592531"/>
    </source>
</evidence>
<dbReference type="Gene3D" id="3.40.190.10">
    <property type="entry name" value="Periplasmic binding protein-like II"/>
    <property type="match status" value="1"/>
</dbReference>
<dbReference type="PROSITE" id="PS51257">
    <property type="entry name" value="PROKAR_LIPOPROTEIN"/>
    <property type="match status" value="1"/>
</dbReference>
<gene>
    <name evidence="2" type="ORF">ACEZDE_21075</name>
</gene>
<dbReference type="RefSeq" id="WP_380538087.1">
    <property type="nucleotide sequence ID" value="NZ_JBHFAB010000016.1"/>
</dbReference>
<comment type="caution">
    <text evidence="2">The sequence shown here is derived from an EMBL/GenBank/DDBJ whole genome shotgun (WGS) entry which is preliminary data.</text>
</comment>
<dbReference type="PANTHER" id="PTHR43649">
    <property type="entry name" value="ARABINOSE-BINDING PROTEIN-RELATED"/>
    <property type="match status" value="1"/>
</dbReference>
<dbReference type="SUPFAM" id="SSF53850">
    <property type="entry name" value="Periplasmic binding protein-like II"/>
    <property type="match status" value="1"/>
</dbReference>
<dbReference type="PANTHER" id="PTHR43649:SF32">
    <property type="entry name" value="SUGAR BINDING SECRETED PROTEIN"/>
    <property type="match status" value="1"/>
</dbReference>
<sequence length="451" mass="46880">MRTSHTGRSGARIRRAAVATTALAASTLLLAACGSSGSGSATGGGSSAAGGTITLKVGDFGTFGYNEKGADLYAAYMKLHPNIKIVEDNNSNEQNYWNATQQHIAAGSGADDIQAFDVSRMGQVTTTLAGDFEDLSKVSGVSSANWAPFKWAQGTTADKKTVGLGTDIGPEAVCYNTKLFKAAGLPTDPTAVAALWTGSWDNFVNVVGKKYQQNAPKGTHFLDSGEGLFNSIVGSGAQQYYDASGKPVYDSNPAVKSAWNLAGSAVALKETGGIAQFSPQWNAGFANNTFATTICPAWQMANIVNNSGPKNSGVWNIATAPMPSDWGGSYLTVPSQGKHKAEAEALVQWLTDGPQEAKIFTTPSVGAFPSNVTAYSDPAVASATNAFLSNAPIGKIFADAAKAIPQSPIGQYDGVIRNDMGNGILLMEQKGKSPSDAWNATMTQIKTDTTG</sequence>
<organism evidence="2 3">
    <name type="scientific">Streptacidiphilus cavernicola</name>
    <dbReference type="NCBI Taxonomy" id="3342716"/>
    <lineage>
        <taxon>Bacteria</taxon>
        <taxon>Bacillati</taxon>
        <taxon>Actinomycetota</taxon>
        <taxon>Actinomycetes</taxon>
        <taxon>Kitasatosporales</taxon>
        <taxon>Streptomycetaceae</taxon>
        <taxon>Streptacidiphilus</taxon>
    </lineage>
</organism>
<dbReference type="Proteomes" id="UP001592531">
    <property type="component" value="Unassembled WGS sequence"/>
</dbReference>
<evidence type="ECO:0000256" key="1">
    <source>
        <dbReference type="SAM" id="SignalP"/>
    </source>
</evidence>
<feature type="signal peptide" evidence="1">
    <location>
        <begin position="1"/>
        <end position="31"/>
    </location>
</feature>
<reference evidence="2 3" key="1">
    <citation type="submission" date="2024-09" db="EMBL/GenBank/DDBJ databases">
        <authorList>
            <person name="Lee S.D."/>
        </authorList>
    </citation>
    <scope>NUCLEOTIDE SEQUENCE [LARGE SCALE GENOMIC DNA]</scope>
    <source>
        <strain evidence="2 3">N8-3</strain>
    </source>
</reference>
<proteinExistence type="predicted"/>